<dbReference type="EMBL" id="JAQHRD010000014">
    <property type="protein sequence ID" value="KAJ6437027.1"/>
    <property type="molecule type" value="Genomic_DNA"/>
</dbReference>
<organism evidence="1 2">
    <name type="scientific">Purpureocillium lavendulum</name>
    <dbReference type="NCBI Taxonomy" id="1247861"/>
    <lineage>
        <taxon>Eukaryota</taxon>
        <taxon>Fungi</taxon>
        <taxon>Dikarya</taxon>
        <taxon>Ascomycota</taxon>
        <taxon>Pezizomycotina</taxon>
        <taxon>Sordariomycetes</taxon>
        <taxon>Hypocreomycetidae</taxon>
        <taxon>Hypocreales</taxon>
        <taxon>Ophiocordycipitaceae</taxon>
        <taxon>Purpureocillium</taxon>
    </lineage>
</organism>
<dbReference type="AlphaFoldDB" id="A0AB34FEU5"/>
<reference evidence="1" key="1">
    <citation type="submission" date="2023-01" db="EMBL/GenBank/DDBJ databases">
        <title>The growth and conidiation of Purpureocillium lavendulum are regulated by nitrogen source and histone H3K14 acetylation.</title>
        <authorList>
            <person name="Tang P."/>
            <person name="Han J."/>
            <person name="Zhang C."/>
            <person name="Tang P."/>
            <person name="Qi F."/>
            <person name="Zhang K."/>
            <person name="Liang L."/>
        </authorList>
    </citation>
    <scope>NUCLEOTIDE SEQUENCE</scope>
    <source>
        <strain evidence="1">YMF1.00683</strain>
    </source>
</reference>
<dbReference type="Proteomes" id="UP001163105">
    <property type="component" value="Unassembled WGS sequence"/>
</dbReference>
<accession>A0AB34FEU5</accession>
<sequence>MAAIWLYSQNRRWIINIMADQPILGTDDEHPETAVGKFPIELPFPALRCKTPRTAVNPTLETTTDYDHV</sequence>
<gene>
    <name evidence="1" type="ORF">O9K51_10324</name>
</gene>
<keyword evidence="2" id="KW-1185">Reference proteome</keyword>
<evidence type="ECO:0000313" key="1">
    <source>
        <dbReference type="EMBL" id="KAJ6437027.1"/>
    </source>
</evidence>
<protein>
    <submittedName>
        <fullName evidence="1">Uncharacterized protein</fullName>
    </submittedName>
</protein>
<evidence type="ECO:0000313" key="2">
    <source>
        <dbReference type="Proteomes" id="UP001163105"/>
    </source>
</evidence>
<proteinExistence type="predicted"/>
<comment type="caution">
    <text evidence="1">The sequence shown here is derived from an EMBL/GenBank/DDBJ whole genome shotgun (WGS) entry which is preliminary data.</text>
</comment>
<name>A0AB34FEU5_9HYPO</name>